<protein>
    <recommendedName>
        <fullName evidence="4">AA1-like domain-containing protein</fullName>
    </recommendedName>
</protein>
<organism evidence="2 3">
    <name type="scientific">Melanopsichium pennsylvanicum</name>
    <dbReference type="NCBI Taxonomy" id="63383"/>
    <lineage>
        <taxon>Eukaryota</taxon>
        <taxon>Fungi</taxon>
        <taxon>Dikarya</taxon>
        <taxon>Basidiomycota</taxon>
        <taxon>Ustilaginomycotina</taxon>
        <taxon>Ustilaginomycetes</taxon>
        <taxon>Ustilaginales</taxon>
        <taxon>Ustilaginaceae</taxon>
        <taxon>Melanopsichium</taxon>
    </lineage>
</organism>
<accession>A0AAJ4XFB3</accession>
<keyword evidence="3" id="KW-1185">Reference proteome</keyword>
<proteinExistence type="predicted"/>
<feature type="signal peptide" evidence="1">
    <location>
        <begin position="1"/>
        <end position="21"/>
    </location>
</feature>
<evidence type="ECO:0008006" key="4">
    <source>
        <dbReference type="Google" id="ProtNLM"/>
    </source>
</evidence>
<feature type="chain" id="PRO_5042559607" description="AA1-like domain-containing protein" evidence="1">
    <location>
        <begin position="22"/>
        <end position="236"/>
    </location>
</feature>
<keyword evidence="1" id="KW-0732">Signal</keyword>
<dbReference type="AlphaFoldDB" id="A0AAJ4XFB3"/>
<name>A0AAJ4XFB3_9BASI</name>
<evidence type="ECO:0000256" key="1">
    <source>
        <dbReference type="SAM" id="SignalP"/>
    </source>
</evidence>
<dbReference type="Proteomes" id="UP001294444">
    <property type="component" value="Unassembled WGS sequence"/>
</dbReference>
<evidence type="ECO:0000313" key="3">
    <source>
        <dbReference type="Proteomes" id="UP001294444"/>
    </source>
</evidence>
<gene>
    <name evidence="2" type="ORF">MEPE_00012</name>
</gene>
<sequence>MMIKLTSAFIAAALLLPSSLASLQCALTSRPMINKVEFLSASDLAARKSPWEEKNWAEVTLNGSPELSESQYYIAMRHDGDDCSDVNGAQHYLCNKDYVDKEPGNSCAQVAHQLGEYGTLRTFRVPPRASNPSVQFSATLVDSLQSWEAGVSHICGLEKFDAGDIGLNKLTFSASAAHEWTNIVVTLNEPDANFPNSWSCNDSNTLVANNCQFKTVDNKVWTIDNVMFQPRYDTKE</sequence>
<dbReference type="EMBL" id="OAPG01000001">
    <property type="protein sequence ID" value="SNX81307.1"/>
    <property type="molecule type" value="Genomic_DNA"/>
</dbReference>
<evidence type="ECO:0000313" key="2">
    <source>
        <dbReference type="EMBL" id="SNX81307.1"/>
    </source>
</evidence>
<comment type="caution">
    <text evidence="2">The sequence shown here is derived from an EMBL/GenBank/DDBJ whole genome shotgun (WGS) entry which is preliminary data.</text>
</comment>
<reference evidence="2" key="1">
    <citation type="submission" date="2023-10" db="EMBL/GenBank/DDBJ databases">
        <authorList>
            <person name="Guldener U."/>
        </authorList>
    </citation>
    <scope>NUCLEOTIDE SEQUENCE</scope>
    <source>
        <strain evidence="2">Mp4</strain>
    </source>
</reference>